<organism evidence="1 2">
    <name type="scientific">Burkholderia lata (strain ATCC 17760 / DSM 23089 / LMG 22485 / NCIMB 9086 / R18194 / 383)</name>
    <dbReference type="NCBI Taxonomy" id="482957"/>
    <lineage>
        <taxon>Bacteria</taxon>
        <taxon>Pseudomonadati</taxon>
        <taxon>Pseudomonadota</taxon>
        <taxon>Betaproteobacteria</taxon>
        <taxon>Burkholderiales</taxon>
        <taxon>Burkholderiaceae</taxon>
        <taxon>Burkholderia</taxon>
        <taxon>Burkholderia cepacia complex</taxon>
    </lineage>
</organism>
<sequence>MQSTGQGGTHRSQPVHSDSMIVCICFGAPTIASTGHACMHSVQPMHRLSSMKATARGCSLPLTGFSGITGLPSRLDRRAMPSAPPGGHWL</sequence>
<proteinExistence type="predicted"/>
<evidence type="ECO:0000313" key="2">
    <source>
        <dbReference type="Proteomes" id="UP000494170"/>
    </source>
</evidence>
<dbReference type="EMBL" id="CABVPY010000164">
    <property type="protein sequence ID" value="VWC52452.1"/>
    <property type="molecule type" value="Genomic_DNA"/>
</dbReference>
<reference evidence="1 2" key="1">
    <citation type="submission" date="2019-09" db="EMBL/GenBank/DDBJ databases">
        <authorList>
            <person name="Depoorter E."/>
        </authorList>
    </citation>
    <scope>NUCLEOTIDE SEQUENCE [LARGE SCALE GENOMIC DNA]</scope>
    <source>
        <strain evidence="1">LMG 6863</strain>
    </source>
</reference>
<dbReference type="AlphaFoldDB" id="A0A6P2SBU9"/>
<dbReference type="Proteomes" id="UP000494170">
    <property type="component" value="Unassembled WGS sequence"/>
</dbReference>
<accession>A0A6P2SBU9</accession>
<protein>
    <submittedName>
        <fullName evidence="1">Uncharacterized protein</fullName>
    </submittedName>
</protein>
<gene>
    <name evidence="1" type="ORF">BLA6863_08060</name>
</gene>
<name>A0A6P2SBU9_BURL3</name>
<evidence type="ECO:0000313" key="1">
    <source>
        <dbReference type="EMBL" id="VWC52452.1"/>
    </source>
</evidence>